<accession>A0A663F6U7</accession>
<dbReference type="Ensembl" id="ENSACCT00020021507.1">
    <property type="protein sequence ID" value="ENSACCP00020020605.1"/>
    <property type="gene ID" value="ENSACCG00020014181.1"/>
</dbReference>
<dbReference type="Pfam" id="PF02256">
    <property type="entry name" value="Fe_hyd_SSU"/>
    <property type="match status" value="1"/>
</dbReference>
<dbReference type="Proteomes" id="UP000472275">
    <property type="component" value="Chromosome 25"/>
</dbReference>
<feature type="coiled-coil region" evidence="7">
    <location>
        <begin position="364"/>
        <end position="398"/>
    </location>
</feature>
<protein>
    <recommendedName>
        <fullName evidence="6">Nuclear prelamin A recognition factor-like protein</fullName>
    </recommendedName>
</protein>
<dbReference type="Gene3D" id="4.10.260.20">
    <property type="entry name" value="Iron hydrogenase, small subunit"/>
    <property type="match status" value="1"/>
</dbReference>
<dbReference type="SMART" id="SM00902">
    <property type="entry name" value="Fe_hyd_SSU"/>
    <property type="match status" value="1"/>
</dbReference>
<dbReference type="InterPro" id="IPR009016">
    <property type="entry name" value="Fe_hydrogenase"/>
</dbReference>
<dbReference type="GeneTree" id="ENSGT00940000153514"/>
<comment type="similarity">
    <text evidence="1">Belongs to the NARF family.</text>
</comment>
<dbReference type="PANTHER" id="PTHR11615">
    <property type="entry name" value="NITRATE, FORMATE, IRON DEHYDROGENASE"/>
    <property type="match status" value="1"/>
</dbReference>
<dbReference type="InterPro" id="IPR050340">
    <property type="entry name" value="Cytosolic_Fe-S_CAF"/>
</dbReference>
<evidence type="ECO:0000259" key="8">
    <source>
        <dbReference type="SMART" id="SM00902"/>
    </source>
</evidence>
<evidence type="ECO:0000256" key="6">
    <source>
        <dbReference type="ARBA" id="ARBA00041553"/>
    </source>
</evidence>
<evidence type="ECO:0000256" key="7">
    <source>
        <dbReference type="SAM" id="Coils"/>
    </source>
</evidence>
<evidence type="ECO:0000256" key="2">
    <source>
        <dbReference type="ARBA" id="ARBA00022485"/>
    </source>
</evidence>
<evidence type="ECO:0000256" key="1">
    <source>
        <dbReference type="ARBA" id="ARBA00006596"/>
    </source>
</evidence>
<keyword evidence="2" id="KW-0004">4Fe-4S</keyword>
<proteinExistence type="inferred from homology"/>
<evidence type="ECO:0000256" key="3">
    <source>
        <dbReference type="ARBA" id="ARBA00022723"/>
    </source>
</evidence>
<evidence type="ECO:0000256" key="5">
    <source>
        <dbReference type="ARBA" id="ARBA00023014"/>
    </source>
</evidence>
<keyword evidence="3" id="KW-0479">Metal-binding</keyword>
<gene>
    <name evidence="9" type="primary">CIAO3</name>
</gene>
<dbReference type="SUPFAM" id="SSF53920">
    <property type="entry name" value="Fe-only hydrogenase"/>
    <property type="match status" value="1"/>
</dbReference>
<evidence type="ECO:0000256" key="4">
    <source>
        <dbReference type="ARBA" id="ARBA00023004"/>
    </source>
</evidence>
<dbReference type="FunFam" id="3.30.70.20:FF:000042">
    <property type="entry name" value="Cytosolic Fe-S cluster assembly factor NAR1"/>
    <property type="match status" value="1"/>
</dbReference>
<dbReference type="Gene3D" id="3.40.50.1780">
    <property type="match status" value="2"/>
</dbReference>
<dbReference type="GO" id="GO:0046872">
    <property type="term" value="F:metal ion binding"/>
    <property type="evidence" value="ECO:0007669"/>
    <property type="project" value="UniProtKB-KW"/>
</dbReference>
<dbReference type="InterPro" id="IPR003149">
    <property type="entry name" value="Fe_hydrogenase_ssu"/>
</dbReference>
<reference evidence="9" key="2">
    <citation type="submission" date="2025-09" db="UniProtKB">
        <authorList>
            <consortium name="Ensembl"/>
        </authorList>
    </citation>
    <scope>IDENTIFICATION</scope>
</reference>
<keyword evidence="4" id="KW-0408">Iron</keyword>
<dbReference type="InterPro" id="IPR036991">
    <property type="entry name" value="Fe_hydrogenase_ssu_sf"/>
</dbReference>
<evidence type="ECO:0000313" key="9">
    <source>
        <dbReference type="Ensembl" id="ENSACCP00020020605.1"/>
    </source>
</evidence>
<evidence type="ECO:0000313" key="10">
    <source>
        <dbReference type="Proteomes" id="UP000472275"/>
    </source>
</evidence>
<keyword evidence="7" id="KW-0175">Coiled coil</keyword>
<keyword evidence="10" id="KW-1185">Reference proteome</keyword>
<feature type="domain" description="Iron hydrogenase small subunit" evidence="8">
    <location>
        <begin position="364"/>
        <end position="420"/>
    </location>
</feature>
<name>A0A663F6U7_AQUCH</name>
<sequence length="430" mass="48045">MASPFSGVLQLTDLDDFIGPSQECIKPVKVEKKPGKAAAKIRIEADGSYFQINQDGGAQKLEKAKITLNDCLACSGCITSAESVLITQQSHEELCKMLTFNKTATPNEQKLVVVSVSPQSRASLAARCKMDVLETAKKLTAFLKSLGVHYVFDTTFSRNFSLLESQQEFVKRFRKQSEDKKALPMLASACPGWICYAEKTHGSFIIPYISTTKSPQQVMGSLIKGHFAEQQHLTPDQIYHVTVMPCYDKKLEASRPDFFNEEYQTRDVDCVITTGEVLKLLEQEGVSLSDVDPAPLDNINKDFQEVTLEKDGVVVLQFALAYGFRNIQNLVQKLKRGKSPYHYVEVMACPSGCLNGGGQIKLDGESSKDQLQQVERLYESLKTEIPEKNRTVNELYEQWLGGVESEKAAKTLHTEYHAVEKTSTGFNIKW</sequence>
<keyword evidence="5" id="KW-0411">Iron-sulfur</keyword>
<organism evidence="9 10">
    <name type="scientific">Aquila chrysaetos chrysaetos</name>
    <dbReference type="NCBI Taxonomy" id="223781"/>
    <lineage>
        <taxon>Eukaryota</taxon>
        <taxon>Metazoa</taxon>
        <taxon>Chordata</taxon>
        <taxon>Craniata</taxon>
        <taxon>Vertebrata</taxon>
        <taxon>Euteleostomi</taxon>
        <taxon>Archelosauria</taxon>
        <taxon>Archosauria</taxon>
        <taxon>Dinosauria</taxon>
        <taxon>Saurischia</taxon>
        <taxon>Theropoda</taxon>
        <taxon>Coelurosauria</taxon>
        <taxon>Aves</taxon>
        <taxon>Neognathae</taxon>
        <taxon>Neoaves</taxon>
        <taxon>Telluraves</taxon>
        <taxon>Accipitrimorphae</taxon>
        <taxon>Accipitriformes</taxon>
        <taxon>Accipitridae</taxon>
        <taxon>Accipitrinae</taxon>
        <taxon>Aquila</taxon>
    </lineage>
</organism>
<reference evidence="9" key="1">
    <citation type="submission" date="2025-08" db="UniProtKB">
        <authorList>
            <consortium name="Ensembl"/>
        </authorList>
    </citation>
    <scope>IDENTIFICATION</scope>
</reference>
<dbReference type="GO" id="GO:0051539">
    <property type="term" value="F:4 iron, 4 sulfur cluster binding"/>
    <property type="evidence" value="ECO:0007669"/>
    <property type="project" value="UniProtKB-KW"/>
</dbReference>
<dbReference type="Pfam" id="PF02906">
    <property type="entry name" value="Fe_hyd_lg_C"/>
    <property type="match status" value="2"/>
</dbReference>
<dbReference type="AlphaFoldDB" id="A0A663F6U7"/>
<dbReference type="InterPro" id="IPR004108">
    <property type="entry name" value="Fe_hydrogenase_lsu_C"/>
</dbReference>